<dbReference type="Pfam" id="PF08665">
    <property type="entry name" value="PglZ"/>
    <property type="match status" value="1"/>
</dbReference>
<proteinExistence type="predicted"/>
<dbReference type="NCBIfam" id="NF033450">
    <property type="entry name" value="BREX_PglZ_1_B"/>
    <property type="match status" value="1"/>
</dbReference>
<organism evidence="1 2">
    <name type="scientific">Rhodanobacter aciditrophus</name>
    <dbReference type="NCBI Taxonomy" id="1623218"/>
    <lineage>
        <taxon>Bacteria</taxon>
        <taxon>Pseudomonadati</taxon>
        <taxon>Pseudomonadota</taxon>
        <taxon>Gammaproteobacteria</taxon>
        <taxon>Lysobacterales</taxon>
        <taxon>Rhodanobacteraceae</taxon>
        <taxon>Rhodanobacter</taxon>
    </lineage>
</organism>
<evidence type="ECO:0000313" key="1">
    <source>
        <dbReference type="EMBL" id="MFD1385028.1"/>
    </source>
</evidence>
<dbReference type="Proteomes" id="UP001597059">
    <property type="component" value="Unassembled WGS sequence"/>
</dbReference>
<evidence type="ECO:0000313" key="2">
    <source>
        <dbReference type="Proteomes" id="UP001597059"/>
    </source>
</evidence>
<comment type="caution">
    <text evidence="1">The sequence shown here is derived from an EMBL/GenBank/DDBJ whole genome shotgun (WGS) entry which is preliminary data.</text>
</comment>
<gene>
    <name evidence="1" type="primary">pglZ</name>
    <name evidence="1" type="ORF">ACFQ45_16870</name>
</gene>
<accession>A0ABW4B477</accession>
<keyword evidence="2" id="KW-1185">Reference proteome</keyword>
<dbReference type="EMBL" id="JBHTMN010000018">
    <property type="protein sequence ID" value="MFD1385028.1"/>
    <property type="molecule type" value="Genomic_DNA"/>
</dbReference>
<dbReference type="RefSeq" id="WP_377369800.1">
    <property type="nucleotide sequence ID" value="NZ_JBHTMN010000018.1"/>
</dbReference>
<name>A0ABW4B477_9GAMM</name>
<protein>
    <submittedName>
        <fullName evidence="1">BREX-1 system phosphatase PglZ type B</fullName>
    </submittedName>
</protein>
<reference evidence="2" key="1">
    <citation type="journal article" date="2019" name="Int. J. Syst. Evol. Microbiol.">
        <title>The Global Catalogue of Microorganisms (GCM) 10K type strain sequencing project: providing services to taxonomists for standard genome sequencing and annotation.</title>
        <authorList>
            <consortium name="The Broad Institute Genomics Platform"/>
            <consortium name="The Broad Institute Genome Sequencing Center for Infectious Disease"/>
            <person name="Wu L."/>
            <person name="Ma J."/>
        </authorList>
    </citation>
    <scope>NUCLEOTIDE SEQUENCE [LARGE SCALE GENOMIC DNA]</scope>
    <source>
        <strain evidence="2">JCM 30774</strain>
    </source>
</reference>
<sequence length="676" mass="75521">MKIIDALIKHIRRLGDKADLLALPPAAILWTDKDAAWQPAMPLLKSAMPELLELGDYNPEQRTGPAVWLKCVIAGLASPLETDKVPVIYLPGISRSELRAIESCPGHLAMLAELQYRSRWWSTPNNNRDWTVSGFLANNTIGLELDIAKDKVTQETLSQVLEPLLEAEVNTLQGKRITSAELGALVVEDPLRDLLHWLDNPANADSWSPMRQTMLQQYCQREYGLNADTNNRSTFLANLCEQPQPVWSALWARFEDMAERLPGLLKQLETVEPLALALNSECYLSLALKEEQVLAKTFADMANKSDLEIEPEITRLQSEHAGRNESLWSRLGYTPYACALPHFDKLVELKNKPFGGPDIDIMASAYEREFWQLDYAALQAMACAQHDSHRQAIEGVLKVIYTPWLESRAEYFQKLIKENGYNSSDYQIRECATASYQTASQVVFFVDGLRFDVAREFAKSLEVDYSVAVSTQWSALPSLTATAKAAVMPIKALLDGDVDSSNFIPRVKSSGSDLSPTSFKKLLEQEGWQYLDGVETGDPSGLAWVQTGDLDKAGHKEQLRLPSRIADILDEVIARVHGLKQAGWQHIRIVTDHGWLWVPGGMPKATLNKNATIDKTLRCAMMKSAASSEHITAPWYWNNHVNIAFAPGIKAFRAGSHYDHGGLSLQECLTPVIDIR</sequence>